<dbReference type="AlphaFoldDB" id="A0A0G1KY98"/>
<dbReference type="SUPFAM" id="SSF54919">
    <property type="entry name" value="Nucleoside diphosphate kinase, NDK"/>
    <property type="match status" value="1"/>
</dbReference>
<comment type="cofactor">
    <cofactor evidence="1">
        <name>Mg(2+)</name>
        <dbReference type="ChEBI" id="CHEBI:18420"/>
    </cofactor>
</comment>
<evidence type="ECO:0000313" key="9">
    <source>
        <dbReference type="Proteomes" id="UP000034752"/>
    </source>
</evidence>
<comment type="similarity">
    <text evidence="2 6">Belongs to the NDK family.</text>
</comment>
<evidence type="ECO:0000256" key="5">
    <source>
        <dbReference type="ARBA" id="ARBA00022777"/>
    </source>
</evidence>
<evidence type="ECO:0000313" key="8">
    <source>
        <dbReference type="EMBL" id="KKT52879.1"/>
    </source>
</evidence>
<organism evidence="8 9">
    <name type="scientific">candidate division Kazan bacterium GW2011_GWA1_44_22</name>
    <dbReference type="NCBI Taxonomy" id="1620410"/>
    <lineage>
        <taxon>Bacteria</taxon>
        <taxon>Bacteria division Kazan-3B-28</taxon>
    </lineage>
</organism>
<dbReference type="InterPro" id="IPR036850">
    <property type="entry name" value="NDK-like_dom_sf"/>
</dbReference>
<dbReference type="EMBL" id="LCIJ01000006">
    <property type="protein sequence ID" value="KKT52879.1"/>
    <property type="molecule type" value="Genomic_DNA"/>
</dbReference>
<protein>
    <recommendedName>
        <fullName evidence="3">nucleoside-diphosphate kinase</fullName>
        <ecNumber evidence="3">2.7.4.6</ecNumber>
    </recommendedName>
</protein>
<feature type="domain" description="Nucleoside diphosphate kinase-like" evidence="7">
    <location>
        <begin position="2"/>
        <end position="178"/>
    </location>
</feature>
<dbReference type="PROSITE" id="PS51374">
    <property type="entry name" value="NDPK_LIKE"/>
    <property type="match status" value="1"/>
</dbReference>
<accession>A0A0G1KY98</accession>
<dbReference type="PANTHER" id="PTHR11349">
    <property type="entry name" value="NUCLEOSIDE DIPHOSPHATE KINASE"/>
    <property type="match status" value="1"/>
</dbReference>
<dbReference type="InterPro" id="IPR034907">
    <property type="entry name" value="NDK-like_dom"/>
</dbReference>
<evidence type="ECO:0000256" key="6">
    <source>
        <dbReference type="PROSITE-ProRule" id="PRU00706"/>
    </source>
</evidence>
<reference evidence="8 9" key="1">
    <citation type="journal article" date="2015" name="Nature">
        <title>rRNA introns, odd ribosomes, and small enigmatic genomes across a large radiation of phyla.</title>
        <authorList>
            <person name="Brown C.T."/>
            <person name="Hug L.A."/>
            <person name="Thomas B.C."/>
            <person name="Sharon I."/>
            <person name="Castelle C.J."/>
            <person name="Singh A."/>
            <person name="Wilkins M.J."/>
            <person name="Williams K.H."/>
            <person name="Banfield J.F."/>
        </authorList>
    </citation>
    <scope>NUCLEOTIDE SEQUENCE [LARGE SCALE GENOMIC DNA]</scope>
</reference>
<evidence type="ECO:0000259" key="7">
    <source>
        <dbReference type="SMART" id="SM00562"/>
    </source>
</evidence>
<comment type="caution">
    <text evidence="8">The sequence shown here is derived from an EMBL/GenBank/DDBJ whole genome shotgun (WGS) entry which is preliminary data.</text>
</comment>
<name>A0A0G1KY98_UNCK3</name>
<keyword evidence="4" id="KW-0808">Transferase</keyword>
<dbReference type="Pfam" id="PF00334">
    <property type="entry name" value="NDK"/>
    <property type="match status" value="2"/>
</dbReference>
<dbReference type="EC" id="2.7.4.6" evidence="3"/>
<evidence type="ECO:0000256" key="4">
    <source>
        <dbReference type="ARBA" id="ARBA00022679"/>
    </source>
</evidence>
<dbReference type="SMART" id="SM00562">
    <property type="entry name" value="NDK"/>
    <property type="match status" value="1"/>
</dbReference>
<keyword evidence="5 8" id="KW-0418">Kinase</keyword>
<sequence length="179" mass="19376">MMEKTFAMIKPDGVDRSLVGAIIVMLEQTGLKLVAMKMLKADKGLVAIHYPSTDQWLSGVGQHTVDGCAELGMDVVKEFGTADPIEIGKMVKVWLIDYITSGSVVAMVWEGPLAVSNVRRMCGNTVPSKAEPGSIRGKYGLDSAVSANAEKRPIFNLIHASGNVEEAVTEIKLWFPEII</sequence>
<evidence type="ECO:0000256" key="2">
    <source>
        <dbReference type="ARBA" id="ARBA00008142"/>
    </source>
</evidence>
<dbReference type="PATRIC" id="fig|1620410.3.peg.163"/>
<dbReference type="Proteomes" id="UP000034752">
    <property type="component" value="Unassembled WGS sequence"/>
</dbReference>
<dbReference type="GO" id="GO:0004550">
    <property type="term" value="F:nucleoside diphosphate kinase activity"/>
    <property type="evidence" value="ECO:0007669"/>
    <property type="project" value="UniProtKB-EC"/>
</dbReference>
<evidence type="ECO:0000256" key="3">
    <source>
        <dbReference type="ARBA" id="ARBA00012966"/>
    </source>
</evidence>
<comment type="caution">
    <text evidence="6">Lacks conserved residue(s) required for the propagation of feature annotation.</text>
</comment>
<evidence type="ECO:0000256" key="1">
    <source>
        <dbReference type="ARBA" id="ARBA00001946"/>
    </source>
</evidence>
<proteinExistence type="inferred from homology"/>
<dbReference type="Gene3D" id="3.30.70.141">
    <property type="entry name" value="Nucleoside diphosphate kinase-like domain"/>
    <property type="match status" value="1"/>
</dbReference>
<gene>
    <name evidence="8" type="ORF">VE96_C0006G0006</name>
</gene>